<gene>
    <name evidence="8" type="ORF">DMP08_00160</name>
</gene>
<organism evidence="8 9">
    <name type="scientific">Paraeggerthella hongkongensis</name>
    <dbReference type="NCBI Taxonomy" id="230658"/>
    <lineage>
        <taxon>Bacteria</taxon>
        <taxon>Bacillati</taxon>
        <taxon>Actinomycetota</taxon>
        <taxon>Coriobacteriia</taxon>
        <taxon>Eggerthellales</taxon>
        <taxon>Eggerthellaceae</taxon>
        <taxon>Paraeggerthella</taxon>
    </lineage>
</organism>
<name>A0A3N0BKF2_9ACTN</name>
<dbReference type="Gene3D" id="3.30.200.210">
    <property type="match status" value="1"/>
</dbReference>
<dbReference type="Pfam" id="PF01568">
    <property type="entry name" value="Molydop_binding"/>
    <property type="match status" value="1"/>
</dbReference>
<accession>A0A3N0BKF2</accession>
<dbReference type="RefSeq" id="WP_123190995.1">
    <property type="nucleotide sequence ID" value="NZ_QICD01000001.1"/>
</dbReference>
<feature type="domain" description="Molybdopterin oxidoreductase" evidence="6">
    <location>
        <begin position="114"/>
        <end position="593"/>
    </location>
</feature>
<dbReference type="EMBL" id="QICD01000001">
    <property type="protein sequence ID" value="RNL48914.1"/>
    <property type="molecule type" value="Genomic_DNA"/>
</dbReference>
<evidence type="ECO:0000259" key="7">
    <source>
        <dbReference type="Pfam" id="PF01568"/>
    </source>
</evidence>
<dbReference type="PANTHER" id="PTHR43742">
    <property type="entry name" value="TRIMETHYLAMINE-N-OXIDE REDUCTASE"/>
    <property type="match status" value="1"/>
</dbReference>
<dbReference type="InterPro" id="IPR050612">
    <property type="entry name" value="Prok_Mopterin_Oxidored"/>
</dbReference>
<feature type="signal peptide" evidence="5">
    <location>
        <begin position="1"/>
        <end position="27"/>
    </location>
</feature>
<keyword evidence="3 5" id="KW-0732">Signal</keyword>
<keyword evidence="4" id="KW-0560">Oxidoreductase</keyword>
<dbReference type="GO" id="GO:0030151">
    <property type="term" value="F:molybdenum ion binding"/>
    <property type="evidence" value="ECO:0007669"/>
    <property type="project" value="TreeGrafter"/>
</dbReference>
<dbReference type="Gene3D" id="3.40.50.740">
    <property type="match status" value="1"/>
</dbReference>
<dbReference type="SUPFAM" id="SSF53706">
    <property type="entry name" value="Formate dehydrogenase/DMSO reductase, domains 1-3"/>
    <property type="match status" value="1"/>
</dbReference>
<dbReference type="Gene3D" id="3.40.228.10">
    <property type="entry name" value="Dimethylsulfoxide Reductase, domain 2"/>
    <property type="match status" value="1"/>
</dbReference>
<dbReference type="PROSITE" id="PS51318">
    <property type="entry name" value="TAT"/>
    <property type="match status" value="1"/>
</dbReference>
<dbReference type="InterPro" id="IPR006656">
    <property type="entry name" value="Mopterin_OxRdtase"/>
</dbReference>
<dbReference type="AlphaFoldDB" id="A0A3N0BKF2"/>
<comment type="similarity">
    <text evidence="1">Belongs to the prokaryotic molybdopterin-containing oxidoreductase family.</text>
</comment>
<dbReference type="GO" id="GO:0043546">
    <property type="term" value="F:molybdopterin cofactor binding"/>
    <property type="evidence" value="ECO:0007669"/>
    <property type="project" value="InterPro"/>
</dbReference>
<dbReference type="InterPro" id="IPR009010">
    <property type="entry name" value="Asp_de-COase-like_dom_sf"/>
</dbReference>
<dbReference type="Proteomes" id="UP000278632">
    <property type="component" value="Unassembled WGS sequence"/>
</dbReference>
<keyword evidence="2" id="KW-0479">Metal-binding</keyword>
<dbReference type="PANTHER" id="PTHR43742:SF3">
    <property type="entry name" value="DIMETHYL SULFOXIDE REDUCTASE DMSA"/>
    <property type="match status" value="1"/>
</dbReference>
<dbReference type="InterPro" id="IPR006657">
    <property type="entry name" value="MoPterin_dinucl-bd_dom"/>
</dbReference>
<evidence type="ECO:0000256" key="3">
    <source>
        <dbReference type="ARBA" id="ARBA00022729"/>
    </source>
</evidence>
<dbReference type="SUPFAM" id="SSF50692">
    <property type="entry name" value="ADC-like"/>
    <property type="match status" value="1"/>
</dbReference>
<dbReference type="GO" id="GO:0030288">
    <property type="term" value="C:outer membrane-bounded periplasmic space"/>
    <property type="evidence" value="ECO:0007669"/>
    <property type="project" value="TreeGrafter"/>
</dbReference>
<evidence type="ECO:0000313" key="9">
    <source>
        <dbReference type="Proteomes" id="UP000278632"/>
    </source>
</evidence>
<reference evidence="9" key="1">
    <citation type="submission" date="2018-05" db="EMBL/GenBank/DDBJ databases">
        <title>Genome Sequencing of selected type strains of the family Eggerthellaceae.</title>
        <authorList>
            <person name="Danylec N."/>
            <person name="Stoll D.A."/>
            <person name="Doetsch A."/>
            <person name="Huch M."/>
        </authorList>
    </citation>
    <scope>NUCLEOTIDE SEQUENCE [LARGE SCALE GENOMIC DNA]</scope>
    <source>
        <strain evidence="9">DSM 16106</strain>
    </source>
</reference>
<dbReference type="GO" id="GO:0009055">
    <property type="term" value="F:electron transfer activity"/>
    <property type="evidence" value="ECO:0007669"/>
    <property type="project" value="TreeGrafter"/>
</dbReference>
<evidence type="ECO:0000256" key="2">
    <source>
        <dbReference type="ARBA" id="ARBA00022723"/>
    </source>
</evidence>
<keyword evidence="9" id="KW-1185">Reference proteome</keyword>
<dbReference type="GO" id="GO:0009061">
    <property type="term" value="P:anaerobic respiration"/>
    <property type="evidence" value="ECO:0007669"/>
    <property type="project" value="TreeGrafter"/>
</dbReference>
<dbReference type="GO" id="GO:0016491">
    <property type="term" value="F:oxidoreductase activity"/>
    <property type="evidence" value="ECO:0007669"/>
    <property type="project" value="UniProtKB-KW"/>
</dbReference>
<dbReference type="PROSITE" id="PS51257">
    <property type="entry name" value="PROKAR_LIPOPROTEIN"/>
    <property type="match status" value="1"/>
</dbReference>
<dbReference type="InterPro" id="IPR006311">
    <property type="entry name" value="TAT_signal"/>
</dbReference>
<feature type="chain" id="PRO_5039700095" evidence="5">
    <location>
        <begin position="28"/>
        <end position="883"/>
    </location>
</feature>
<protein>
    <submittedName>
        <fullName evidence="8">Molybdopterin guanine dinucleotide-containing S/N-oxide reductase</fullName>
    </submittedName>
</protein>
<evidence type="ECO:0000256" key="4">
    <source>
        <dbReference type="ARBA" id="ARBA00023002"/>
    </source>
</evidence>
<evidence type="ECO:0000256" key="5">
    <source>
        <dbReference type="SAM" id="SignalP"/>
    </source>
</evidence>
<evidence type="ECO:0000313" key="8">
    <source>
        <dbReference type="EMBL" id="RNL48914.1"/>
    </source>
</evidence>
<evidence type="ECO:0000259" key="6">
    <source>
        <dbReference type="Pfam" id="PF00384"/>
    </source>
</evidence>
<proteinExistence type="inferred from homology"/>
<comment type="caution">
    <text evidence="8">The sequence shown here is derived from an EMBL/GenBank/DDBJ whole genome shotgun (WGS) entry which is preliminary data.</text>
</comment>
<sequence length="883" mass="96416">MGTTLTRRNFVKWGTAAAGATALVGFAGCTPSGSDGDAASQDGAGKKAGQWLNAPCYNNCSCGSSRCLNRVYVEDGVPLKIRTDEAEEDTYAVPQRRSCLRGRAKISEVLSPARIKYPMKRKNFSLDDPHGELRGIDEWERLEWDEALDLVAEGIKKMFDKYGPTGILCGASSNIGDGYYDQNVCLLNALGGSVHAEAGTVSFGSWSVIDTHMLGGMAMTVTPHHLQLVTSDLHVVFGCNWAANKSGNHTLYLDECRRRGAKVIVIDPWLSQTAQMAADEWIPILPGSDTALVIAICYEWINAGTYDQEFLNTYCIGFDGDHMPEGAPENASWKDYVMGTGYDMTPKTPEWAEKICGVPADKIRSLAAEIASVDKVDFNCAQSASKIPAGEQFVQSFYTMALMHGGIGTPGHYFGWSGVKDFASSGVNPGQYCPVDADPANPLQPAGAPVYMYYPIPSFATLKDPDGWLNLEPSECWRSILSGEYGRDCWPTGKRKVDIHAAYFGGHMSTLNQIPDTMNGIKAVRGMDFVWGVNPFFDSTRQYCDVVLPCSTFWEKPGKAFSGDYASALWYDKVIDPLYESKYESWIAEELAARLGLDPKVVNTLSDAERTYATVRDAKYMDGTTFEASPLLTITQDEIDQYFPGVEGAPQEGKFTFQEFREKGILKADLSEDMFIPEPYMAFISDPQANPLKTASGKFEIYCETAAFMINSVGYSTIAPIGMYQIGDPEQGAGTQTEEYPLLLWTPHSLRRAHSVNDNVVSLREAFPQECFISTVDAEARGIKNGDAVLMTSPHGKVLRPAKVIPTLVPGAVAIQDGSWFQIDEETGIDLGGCPNVLQAPKSSGGGCQAWTGTLVQVEKYTGNLKLDPDKNRPIVMPVGIGE</sequence>
<dbReference type="Pfam" id="PF00384">
    <property type="entry name" value="Molybdopterin"/>
    <property type="match status" value="1"/>
</dbReference>
<feature type="domain" description="Molybdopterin dinucleotide-binding" evidence="7">
    <location>
        <begin position="742"/>
        <end position="842"/>
    </location>
</feature>
<dbReference type="Gene3D" id="2.40.40.20">
    <property type="match status" value="1"/>
</dbReference>
<dbReference type="OrthoDB" id="7376058at2"/>
<evidence type="ECO:0000256" key="1">
    <source>
        <dbReference type="ARBA" id="ARBA00010312"/>
    </source>
</evidence>